<reference evidence="9 10" key="1">
    <citation type="journal article" date="2005" name="Nucleic Acids Res.">
        <title>Genomic blueprint of Hahella chejuensis, a marine microbe producing an algicidal agent.</title>
        <authorList>
            <person name="Jeong H."/>
            <person name="Yim J.H."/>
            <person name="Lee C."/>
            <person name="Choi S.-H."/>
            <person name="Park Y.K."/>
            <person name="Yoon S.H."/>
            <person name="Hur C.-G."/>
            <person name="Kang H.-Y."/>
            <person name="Kim D."/>
            <person name="Lee H.H."/>
            <person name="Park K.H."/>
            <person name="Park S.-H."/>
            <person name="Park H.-S."/>
            <person name="Lee H.K."/>
            <person name="Oh T.K."/>
            <person name="Kim J.F."/>
        </authorList>
    </citation>
    <scope>NUCLEOTIDE SEQUENCE [LARGE SCALE GENOMIC DNA]</scope>
    <source>
        <strain evidence="9 10">KCTC 2396</strain>
    </source>
</reference>
<dbReference type="Pfam" id="PF01547">
    <property type="entry name" value="SBP_bac_1"/>
    <property type="match status" value="1"/>
</dbReference>
<keyword evidence="4" id="KW-0732">Signal</keyword>
<dbReference type="PIRSF" id="PIRSF035859">
    <property type="entry name" value="ABC_tp_sb"/>
    <property type="match status" value="1"/>
</dbReference>
<dbReference type="GO" id="GO:0042597">
    <property type="term" value="C:periplasmic space"/>
    <property type="evidence" value="ECO:0007669"/>
    <property type="project" value="UniProtKB-SubCell"/>
</dbReference>
<evidence type="ECO:0000256" key="2">
    <source>
        <dbReference type="ARBA" id="ARBA00008520"/>
    </source>
</evidence>
<keyword evidence="10" id="KW-1185">Reference proteome</keyword>
<dbReference type="eggNOG" id="COG1653">
    <property type="taxonomic scope" value="Bacteria"/>
</dbReference>
<dbReference type="SUPFAM" id="SSF53850">
    <property type="entry name" value="Periplasmic binding protein-like II"/>
    <property type="match status" value="1"/>
</dbReference>
<dbReference type="Gene3D" id="3.40.190.10">
    <property type="entry name" value="Periplasmic binding protein-like II"/>
    <property type="match status" value="1"/>
</dbReference>
<evidence type="ECO:0000313" key="10">
    <source>
        <dbReference type="Proteomes" id="UP000000238"/>
    </source>
</evidence>
<keyword evidence="7" id="KW-0449">Lipoprotein</keyword>
<organism evidence="9 10">
    <name type="scientific">Hahella chejuensis (strain KCTC 2396)</name>
    <dbReference type="NCBI Taxonomy" id="349521"/>
    <lineage>
        <taxon>Bacteria</taxon>
        <taxon>Pseudomonadati</taxon>
        <taxon>Pseudomonadota</taxon>
        <taxon>Gammaproteobacteria</taxon>
        <taxon>Oceanospirillales</taxon>
        <taxon>Hahellaceae</taxon>
        <taxon>Hahella</taxon>
    </lineage>
</organism>
<dbReference type="PANTHER" id="PTHR43649:SF33">
    <property type="entry name" value="POLYGALACTURONAN_RHAMNOGALACTURONAN-BINDING PROTEIN YTCQ"/>
    <property type="match status" value="1"/>
</dbReference>
<evidence type="ECO:0000256" key="1">
    <source>
        <dbReference type="ARBA" id="ARBA00004418"/>
    </source>
</evidence>
<evidence type="ECO:0000256" key="4">
    <source>
        <dbReference type="ARBA" id="ARBA00022729"/>
    </source>
</evidence>
<dbReference type="Proteomes" id="UP000000238">
    <property type="component" value="Chromosome"/>
</dbReference>
<evidence type="ECO:0000256" key="8">
    <source>
        <dbReference type="SAM" id="MobiDB-lite"/>
    </source>
</evidence>
<evidence type="ECO:0000256" key="6">
    <source>
        <dbReference type="ARBA" id="ARBA00023139"/>
    </source>
</evidence>
<dbReference type="InterPro" id="IPR006059">
    <property type="entry name" value="SBP"/>
</dbReference>
<dbReference type="HOGENOM" id="CLU_039393_0_0_6"/>
<dbReference type="AlphaFoldDB" id="Q2SEL3"/>
<feature type="region of interest" description="Disordered" evidence="8">
    <location>
        <begin position="532"/>
        <end position="571"/>
    </location>
</feature>
<dbReference type="PANTHER" id="PTHR43649">
    <property type="entry name" value="ARABINOSE-BINDING PROTEIN-RELATED"/>
    <property type="match status" value="1"/>
</dbReference>
<keyword evidence="9" id="KW-0813">Transport</keyword>
<keyword evidence="9" id="KW-0762">Sugar transport</keyword>
<dbReference type="InterPro" id="IPR014597">
    <property type="entry name" value="ABC_tp_sb"/>
</dbReference>
<dbReference type="KEGG" id="hch:HCH_04204"/>
<keyword evidence="3" id="KW-1003">Cell membrane</keyword>
<dbReference type="InterPro" id="IPR050490">
    <property type="entry name" value="Bact_solute-bd_prot1"/>
</dbReference>
<keyword evidence="6" id="KW-0564">Palmitate</keyword>
<evidence type="ECO:0000313" key="9">
    <source>
        <dbReference type="EMBL" id="ABC30911.1"/>
    </source>
</evidence>
<keyword evidence="5" id="KW-0472">Membrane</keyword>
<sequence>MSASAMLFERQQDQILLPSFKALLSVITLSFVVCTSEGVYAKTAQEWVETEFTPSTLSREQQLQEMQWFHKASEPFRGMTIYVVSEPIDTHWYEADTLAKAFEDVTGIRVVHEITGEDDVVRKLLAQIETQHNIYDGFISDSDLIGGHFRSGAVVALSDYMQEEGKDVTLPTLDIEDFFGLSFTTGPDGKVYQLPDQQFPSVYWYRHDWFSRKDLQDRFRKLYGYELGVPMNWSAYEDIAEFFTVHVRELDGHRVWGHMDYGKTDPSLGWRISDAWLAMAGMGDKGLPNGLPVDDWGIRVENCRPVGASVRRGGALDSPAAIYGIRKFLDWFRLAPPEALNVTDKVMGEWVGSGLIAQQIFWYTAYLAQITQPGLPVVDADGAPKWRIAPSPLGAYWQEGMKSGYQDAGSWTFLKNTPEKRRKAAWLYAQFTVSKTVSLKKTMVGLTPIRLSDINSQAMTDRAPYLGGLVEFYRSNARYYWTPTGTNVPSYPKLSPLWWKYMTQALKGTQPVEDVMHDLALAMDEELAAIGREDPGPCAPRLNPQSPKDYWLNQPGSPKPELNERPPGKTLSYEEALKAWH</sequence>
<protein>
    <submittedName>
        <fullName evidence="9">ABC-type sugar transport system, periplasmic component</fullName>
    </submittedName>
</protein>
<dbReference type="EMBL" id="CP000155">
    <property type="protein sequence ID" value="ABC30911.1"/>
    <property type="molecule type" value="Genomic_DNA"/>
</dbReference>
<dbReference type="GO" id="GO:0022857">
    <property type="term" value="F:transmembrane transporter activity"/>
    <property type="evidence" value="ECO:0007669"/>
    <property type="project" value="InterPro"/>
</dbReference>
<evidence type="ECO:0000256" key="7">
    <source>
        <dbReference type="ARBA" id="ARBA00023288"/>
    </source>
</evidence>
<dbReference type="RefSeq" id="WP_011397978.1">
    <property type="nucleotide sequence ID" value="NC_007645.1"/>
</dbReference>
<accession>Q2SEL3</accession>
<comment type="similarity">
    <text evidence="2">Belongs to the bacterial solute-binding protein 1 family.</text>
</comment>
<proteinExistence type="inferred from homology"/>
<evidence type="ECO:0000256" key="5">
    <source>
        <dbReference type="ARBA" id="ARBA00023136"/>
    </source>
</evidence>
<dbReference type="STRING" id="349521.HCH_04204"/>
<evidence type="ECO:0000256" key="3">
    <source>
        <dbReference type="ARBA" id="ARBA00022475"/>
    </source>
</evidence>
<name>Q2SEL3_HAHCH</name>
<gene>
    <name evidence="9" type="ordered locus">HCH_04204</name>
</gene>
<comment type="subcellular location">
    <subcellularLocation>
        <location evidence="1">Periplasm</location>
    </subcellularLocation>
</comment>